<dbReference type="EnsemblPlants" id="Pp3c9_3340V3.3">
    <property type="protein sequence ID" value="Pp3c9_3340V3.3"/>
    <property type="gene ID" value="Pp3c9_3340"/>
</dbReference>
<dbReference type="KEGG" id="ppp:112286410"/>
<dbReference type="PANTHER" id="PTHR31636">
    <property type="entry name" value="OSJNBA0084A10.13 PROTEIN-RELATED"/>
    <property type="match status" value="1"/>
</dbReference>
<dbReference type="Gramene" id="Pp3c9_3340V3.1">
    <property type="protein sequence ID" value="Pp3c9_3340V3.1"/>
    <property type="gene ID" value="Pp3c9_3340"/>
</dbReference>
<evidence type="ECO:0000256" key="3">
    <source>
        <dbReference type="SAM" id="MobiDB-lite"/>
    </source>
</evidence>
<organism evidence="4">
    <name type="scientific">Physcomitrium patens</name>
    <name type="common">Spreading-leaved earth moss</name>
    <name type="synonym">Physcomitrella patens</name>
    <dbReference type="NCBI Taxonomy" id="3218"/>
    <lineage>
        <taxon>Eukaryota</taxon>
        <taxon>Viridiplantae</taxon>
        <taxon>Streptophyta</taxon>
        <taxon>Embryophyta</taxon>
        <taxon>Bryophyta</taxon>
        <taxon>Bryophytina</taxon>
        <taxon>Bryopsida</taxon>
        <taxon>Funariidae</taxon>
        <taxon>Funariales</taxon>
        <taxon>Funariaceae</taxon>
        <taxon>Physcomitrium</taxon>
    </lineage>
</organism>
<reference evidence="4 6" key="1">
    <citation type="journal article" date="2008" name="Science">
        <title>The Physcomitrella genome reveals evolutionary insights into the conquest of land by plants.</title>
        <authorList>
            <person name="Rensing S."/>
            <person name="Lang D."/>
            <person name="Zimmer A."/>
            <person name="Terry A."/>
            <person name="Salamov A."/>
            <person name="Shapiro H."/>
            <person name="Nishiyama T."/>
            <person name="Perroud P.-F."/>
            <person name="Lindquist E."/>
            <person name="Kamisugi Y."/>
            <person name="Tanahashi T."/>
            <person name="Sakakibara K."/>
            <person name="Fujita T."/>
            <person name="Oishi K."/>
            <person name="Shin-I T."/>
            <person name="Kuroki Y."/>
            <person name="Toyoda A."/>
            <person name="Suzuki Y."/>
            <person name="Hashimoto A."/>
            <person name="Yamaguchi K."/>
            <person name="Sugano A."/>
            <person name="Kohara Y."/>
            <person name="Fujiyama A."/>
            <person name="Anterola A."/>
            <person name="Aoki S."/>
            <person name="Ashton N."/>
            <person name="Barbazuk W.B."/>
            <person name="Barker E."/>
            <person name="Bennetzen J."/>
            <person name="Bezanilla M."/>
            <person name="Blankenship R."/>
            <person name="Cho S.H."/>
            <person name="Dutcher S."/>
            <person name="Estelle M."/>
            <person name="Fawcett J.A."/>
            <person name="Gundlach H."/>
            <person name="Hanada K."/>
            <person name="Heyl A."/>
            <person name="Hicks K.A."/>
            <person name="Hugh J."/>
            <person name="Lohr M."/>
            <person name="Mayer K."/>
            <person name="Melkozernov A."/>
            <person name="Murata T."/>
            <person name="Nelson D."/>
            <person name="Pils B."/>
            <person name="Prigge M."/>
            <person name="Reiss B."/>
            <person name="Renner T."/>
            <person name="Rombauts S."/>
            <person name="Rushton P."/>
            <person name="Sanderfoot A."/>
            <person name="Schween G."/>
            <person name="Shiu S.-H."/>
            <person name="Stueber K."/>
            <person name="Theodoulou F.L."/>
            <person name="Tu H."/>
            <person name="Van de Peer Y."/>
            <person name="Verrier P.J."/>
            <person name="Waters E."/>
            <person name="Wood A."/>
            <person name="Yang L."/>
            <person name="Cove D."/>
            <person name="Cuming A."/>
            <person name="Hasebe M."/>
            <person name="Lucas S."/>
            <person name="Mishler D.B."/>
            <person name="Reski R."/>
            <person name="Grigoriev I."/>
            <person name="Quatrano R.S."/>
            <person name="Boore J.L."/>
        </authorList>
    </citation>
    <scope>NUCLEOTIDE SEQUENCE [LARGE SCALE GENOMIC DNA]</scope>
    <source>
        <strain evidence="5 6">cv. Gransden 2004</strain>
    </source>
</reference>
<reference evidence="4 6" key="2">
    <citation type="journal article" date="2018" name="Plant J.">
        <title>The Physcomitrella patens chromosome-scale assembly reveals moss genome structure and evolution.</title>
        <authorList>
            <person name="Lang D."/>
            <person name="Ullrich K.K."/>
            <person name="Murat F."/>
            <person name="Fuchs J."/>
            <person name="Jenkins J."/>
            <person name="Haas F.B."/>
            <person name="Piednoel M."/>
            <person name="Gundlach H."/>
            <person name="Van Bel M."/>
            <person name="Meyberg R."/>
            <person name="Vives C."/>
            <person name="Morata J."/>
            <person name="Symeonidi A."/>
            <person name="Hiss M."/>
            <person name="Muchero W."/>
            <person name="Kamisugi Y."/>
            <person name="Saleh O."/>
            <person name="Blanc G."/>
            <person name="Decker E.L."/>
            <person name="van Gessel N."/>
            <person name="Grimwood J."/>
            <person name="Hayes R.D."/>
            <person name="Graham S.W."/>
            <person name="Gunter L.E."/>
            <person name="McDaniel S.F."/>
            <person name="Hoernstein S.N.W."/>
            <person name="Larsson A."/>
            <person name="Li F.W."/>
            <person name="Perroud P.F."/>
            <person name="Phillips J."/>
            <person name="Ranjan P."/>
            <person name="Rokshar D.S."/>
            <person name="Rothfels C.J."/>
            <person name="Schneider L."/>
            <person name="Shu S."/>
            <person name="Stevenson D.W."/>
            <person name="Thummler F."/>
            <person name="Tillich M."/>
            <person name="Villarreal Aguilar J.C."/>
            <person name="Widiez T."/>
            <person name="Wong G.K."/>
            <person name="Wymore A."/>
            <person name="Zhang Y."/>
            <person name="Zimmer A.D."/>
            <person name="Quatrano R.S."/>
            <person name="Mayer K.F.X."/>
            <person name="Goodstein D."/>
            <person name="Casacuberta J.M."/>
            <person name="Vandepoele K."/>
            <person name="Reski R."/>
            <person name="Cuming A.C."/>
            <person name="Tuskan G.A."/>
            <person name="Maumus F."/>
            <person name="Salse J."/>
            <person name="Schmutz J."/>
            <person name="Rensing S.A."/>
        </authorList>
    </citation>
    <scope>NUCLEOTIDE SEQUENCE [LARGE SCALE GENOMIC DNA]</scope>
    <source>
        <strain evidence="5 6">cv. Gransden 2004</strain>
    </source>
</reference>
<dbReference type="OrthoDB" id="10397200at2759"/>
<protein>
    <submittedName>
        <fullName evidence="4 5">Uncharacterized protein</fullName>
    </submittedName>
</protein>
<dbReference type="FunCoup" id="A0A2K1K1U0">
    <property type="interactions" value="2029"/>
</dbReference>
<dbReference type="GO" id="GO:0043565">
    <property type="term" value="F:sequence-specific DNA binding"/>
    <property type="evidence" value="ECO:0000318"/>
    <property type="project" value="GO_Central"/>
</dbReference>
<dbReference type="InterPro" id="IPR005202">
    <property type="entry name" value="TF_GRAS"/>
</dbReference>
<dbReference type="EnsemblPlants" id="Pp3c9_3340V3.2">
    <property type="protein sequence ID" value="Pp3c9_3340V3.2"/>
    <property type="gene ID" value="Pp3c9_3340"/>
</dbReference>
<dbReference type="Pfam" id="PF03514">
    <property type="entry name" value="GRAS"/>
    <property type="match status" value="1"/>
</dbReference>
<feature type="compositionally biased region" description="Polar residues" evidence="3">
    <location>
        <begin position="120"/>
        <end position="147"/>
    </location>
</feature>
<feature type="region of interest" description="Disordered" evidence="3">
    <location>
        <begin position="85"/>
        <end position="151"/>
    </location>
</feature>
<name>A0A2K1K1U0_PHYPA</name>
<gene>
    <name evidence="5" type="primary">LOC112286410</name>
    <name evidence="4" type="ORF">PHYPA_012213</name>
</gene>
<dbReference type="Gramene" id="Pp3c9_3340V3.2">
    <property type="protein sequence ID" value="Pp3c9_3340V3.2"/>
    <property type="gene ID" value="Pp3c9_3340"/>
</dbReference>
<evidence type="ECO:0000313" key="6">
    <source>
        <dbReference type="Proteomes" id="UP000006727"/>
    </source>
</evidence>
<proteinExistence type="predicted"/>
<dbReference type="GO" id="GO:0006355">
    <property type="term" value="P:regulation of DNA-templated transcription"/>
    <property type="evidence" value="ECO:0000318"/>
    <property type="project" value="GO_Central"/>
</dbReference>
<dbReference type="GO" id="GO:0005634">
    <property type="term" value="C:nucleus"/>
    <property type="evidence" value="ECO:0000318"/>
    <property type="project" value="GO_Central"/>
</dbReference>
<evidence type="ECO:0000313" key="5">
    <source>
        <dbReference type="EnsemblPlants" id="Pp3c9_3340V3.1"/>
    </source>
</evidence>
<dbReference type="AlphaFoldDB" id="A0A2K1K1U0"/>
<accession>A0A2K1K1U0</accession>
<dbReference type="RefSeq" id="XP_024384043.1">
    <property type="nucleotide sequence ID" value="XM_024528275.2"/>
</dbReference>
<feature type="region of interest" description="Disordered" evidence="3">
    <location>
        <begin position="1"/>
        <end position="22"/>
    </location>
</feature>
<reference evidence="5" key="3">
    <citation type="submission" date="2020-12" db="UniProtKB">
        <authorList>
            <consortium name="EnsemblPlants"/>
        </authorList>
    </citation>
    <scope>IDENTIFICATION</scope>
</reference>
<dbReference type="GeneID" id="112286410"/>
<dbReference type="PROSITE" id="PS50985">
    <property type="entry name" value="GRAS"/>
    <property type="match status" value="1"/>
</dbReference>
<dbReference type="EMBL" id="ABEU02000009">
    <property type="protein sequence ID" value="PNR47740.1"/>
    <property type="molecule type" value="Genomic_DNA"/>
</dbReference>
<keyword evidence="2" id="KW-0804">Transcription</keyword>
<keyword evidence="6" id="KW-1185">Reference proteome</keyword>
<evidence type="ECO:0000256" key="2">
    <source>
        <dbReference type="ARBA" id="ARBA00023163"/>
    </source>
</evidence>
<sequence length="763" mass="85051">MTEKATSDSSNPVRRGSGGSSLESLLQQACLQLQKPKLQRRSESDPRLDVSVEKRVNLDSACLGDAADGLGETYFHKIRPEANSNFLERTAPPKLETISKKTNVPRSNSGCVLGGRGSPLGTSDNSSQFSPSPTRSLSNDTQASVSGGNCDAVDFEGSSSVSADLAGQMESMIRYIDDILMNENMEDEKSLMQQTGAIHAMAKDLAGLIDPDSSVDETNNLEVVGGDYSNDWAKNEILSAEETNAVENSSVYRDLRKEIADLISSEANVLDAGGFGGDNDQSNTSTTFLPTEDNTTLKLMEGYTRMLSKHIADVSGASNSDNVDYRSFITESDDLVVHFDDRLKYYLDNLNKNPPPNSALDFKLLLRTPGERSSSSSSRVVYSSITDLLHRCAFAVSQGKTGSAADYLAELRSLSSPYGDYMQRMAHYFMEALVAKLSGTGEQLYTVITNNHPSAATMLKAYRQYVDCCPYIKLSHFFETKMTLDAFEGATRVHVVHYGIQYGVEWPSLIQHLSKRPEGPPYFRITGVDVPYPGDDPCWKIHQTGRRLAEFAKMWNVPFEFHALAGKWESFTAKDFNLRSDEVLAVTSHKMHNILDESVLGSSPRELLLRRIRSLNPKLFFIIVDNAACNGPFFMTRFRESVKHYSAIFNGMELSFPEDDPDRVVLEREIFGREILNIVACEGQARVDRQEPYRQWQNRLQRAGFKQVQPKKIILSKMKAMMATFHKDYGVGIDEGWFLLGIKNQIVKANSCWESKPVLNFMS</sequence>
<evidence type="ECO:0000256" key="1">
    <source>
        <dbReference type="ARBA" id="ARBA00023015"/>
    </source>
</evidence>
<evidence type="ECO:0000313" key="4">
    <source>
        <dbReference type="EMBL" id="PNR47740.1"/>
    </source>
</evidence>
<dbReference type="PaxDb" id="3218-PP1S213_67V6.1"/>
<dbReference type="Proteomes" id="UP000006727">
    <property type="component" value="Chromosome 9"/>
</dbReference>
<keyword evidence="1" id="KW-0805">Transcription regulation</keyword>
<dbReference type="Gramene" id="Pp3c9_3340V3.3">
    <property type="protein sequence ID" value="Pp3c9_3340V3.3"/>
    <property type="gene ID" value="Pp3c9_3340"/>
</dbReference>
<feature type="compositionally biased region" description="Polar residues" evidence="3">
    <location>
        <begin position="100"/>
        <end position="110"/>
    </location>
</feature>
<dbReference type="EnsemblPlants" id="Pp3c9_3340V3.1">
    <property type="protein sequence ID" value="Pp3c9_3340V3.1"/>
    <property type="gene ID" value="Pp3c9_3340"/>
</dbReference>
<dbReference type="GO" id="GO:0003700">
    <property type="term" value="F:DNA-binding transcription factor activity"/>
    <property type="evidence" value="ECO:0000318"/>
    <property type="project" value="GO_Central"/>
</dbReference>